<evidence type="ECO:0000313" key="2">
    <source>
        <dbReference type="Proteomes" id="UP000012589"/>
    </source>
</evidence>
<dbReference type="EMBL" id="AQFT01000165">
    <property type="protein sequence ID" value="EMZ19359.1"/>
    <property type="molecule type" value="Genomic_DNA"/>
</dbReference>
<dbReference type="HOGENOM" id="CLU_2342565_0_0_9"/>
<organism evidence="1 2">
    <name type="scientific">Eubacterium plexicaudatum ASF492</name>
    <dbReference type="NCBI Taxonomy" id="1235802"/>
    <lineage>
        <taxon>Bacteria</taxon>
        <taxon>Bacillati</taxon>
        <taxon>Bacillota</taxon>
        <taxon>Clostridia</taxon>
        <taxon>Eubacteriales</taxon>
        <taxon>Eubacteriaceae</taxon>
        <taxon>Eubacterium</taxon>
    </lineage>
</organism>
<comment type="caution">
    <text evidence="1">The sequence shown here is derived from an EMBL/GenBank/DDBJ whole genome shotgun (WGS) entry which is preliminary data.</text>
</comment>
<accession>N2A4Q8</accession>
<dbReference type="Proteomes" id="UP000012589">
    <property type="component" value="Unassembled WGS sequence"/>
</dbReference>
<reference evidence="1 2" key="1">
    <citation type="journal article" date="2014" name="Genome Announc.">
        <title>Draft genome sequences of the altered schaedler flora, a defined bacterial community from gnotobiotic mice.</title>
        <authorList>
            <person name="Wannemuehler M.J."/>
            <person name="Overstreet A.M."/>
            <person name="Ward D.V."/>
            <person name="Phillips G.J."/>
        </authorList>
    </citation>
    <scope>NUCLEOTIDE SEQUENCE [LARGE SCALE GENOMIC DNA]</scope>
    <source>
        <strain evidence="1 2">ASF492</strain>
    </source>
</reference>
<dbReference type="AlphaFoldDB" id="N2A4Q8"/>
<keyword evidence="2" id="KW-1185">Reference proteome</keyword>
<sequence>MRITHNDAISLESVVRNVFSCDRAGMGGYIDADHFESAPFDAALIALAPLWQKGDLHEIEDFLFKWEHILRNDEDENADIRSYIRELDDLVNLLSQR</sequence>
<evidence type="ECO:0000313" key="1">
    <source>
        <dbReference type="EMBL" id="EMZ19359.1"/>
    </source>
</evidence>
<proteinExistence type="predicted"/>
<dbReference type="eggNOG" id="ENOG502ZGWZ">
    <property type="taxonomic scope" value="Bacteria"/>
</dbReference>
<dbReference type="OrthoDB" id="1707432at2"/>
<name>N2A4Q8_9FIRM</name>
<protein>
    <submittedName>
        <fullName evidence="1">Uncharacterized protein</fullName>
    </submittedName>
</protein>
<gene>
    <name evidence="1" type="ORF">C823_05523</name>
</gene>